<reference evidence="2 3" key="1">
    <citation type="submission" date="2012-12" db="EMBL/GenBank/DDBJ databases">
        <title>Whole genome shotgun sequence of Gordonia sihwensis NBRC 108236.</title>
        <authorList>
            <person name="Yoshida I."/>
            <person name="Hosoyama A."/>
            <person name="Tsuchikane K."/>
            <person name="Ando Y."/>
            <person name="Baba S."/>
            <person name="Ohji S."/>
            <person name="Hamada M."/>
            <person name="Tamura T."/>
            <person name="Yamazoe A."/>
            <person name="Yamazaki S."/>
            <person name="Fujita N."/>
        </authorList>
    </citation>
    <scope>NUCLEOTIDE SEQUENCE [LARGE SCALE GENOMIC DNA]</scope>
    <source>
        <strain evidence="2 3">NBRC 108236</strain>
    </source>
</reference>
<dbReference type="EMBL" id="BANU01000033">
    <property type="protein sequence ID" value="GAC62327.1"/>
    <property type="molecule type" value="Genomic_DNA"/>
</dbReference>
<gene>
    <name evidence="2" type="ORF">GSI01S_33_00130</name>
</gene>
<protein>
    <submittedName>
        <fullName evidence="2">Uncharacterized protein</fullName>
    </submittedName>
</protein>
<evidence type="ECO:0000313" key="2">
    <source>
        <dbReference type="EMBL" id="GAC62327.1"/>
    </source>
</evidence>
<dbReference type="Proteomes" id="UP000035083">
    <property type="component" value="Unassembled WGS sequence"/>
</dbReference>
<comment type="caution">
    <text evidence="2">The sequence shown here is derived from an EMBL/GenBank/DDBJ whole genome shotgun (WGS) entry which is preliminary data.</text>
</comment>
<keyword evidence="1" id="KW-1133">Transmembrane helix</keyword>
<dbReference type="RefSeq" id="WP_006897733.1">
    <property type="nucleotide sequence ID" value="NZ_BANU01000033.1"/>
</dbReference>
<sequence>MSAPFPPPHQPTRRRPSVAVWLLKALGLGIVFYLFIGLTAGLMVQHELSGTQMLVVVITLSWLVTIAFVARFIINRRRLAVWRRAQAQQHQQWVMAMQQAEWHGRRQAAYDAEYRRQIQR</sequence>
<name>L7LQ74_9ACTN</name>
<feature type="transmembrane region" description="Helical" evidence="1">
    <location>
        <begin position="21"/>
        <end position="44"/>
    </location>
</feature>
<keyword evidence="3" id="KW-1185">Reference proteome</keyword>
<proteinExistence type="predicted"/>
<keyword evidence="1" id="KW-0812">Transmembrane</keyword>
<feature type="transmembrane region" description="Helical" evidence="1">
    <location>
        <begin position="50"/>
        <end position="74"/>
    </location>
</feature>
<evidence type="ECO:0000256" key="1">
    <source>
        <dbReference type="SAM" id="Phobius"/>
    </source>
</evidence>
<evidence type="ECO:0000313" key="3">
    <source>
        <dbReference type="Proteomes" id="UP000035083"/>
    </source>
</evidence>
<organism evidence="2 3">
    <name type="scientific">Gordonia sihwensis NBRC 108236</name>
    <dbReference type="NCBI Taxonomy" id="1223544"/>
    <lineage>
        <taxon>Bacteria</taxon>
        <taxon>Bacillati</taxon>
        <taxon>Actinomycetota</taxon>
        <taxon>Actinomycetes</taxon>
        <taxon>Mycobacteriales</taxon>
        <taxon>Gordoniaceae</taxon>
        <taxon>Gordonia</taxon>
    </lineage>
</organism>
<dbReference type="AlphaFoldDB" id="L7LQ74"/>
<keyword evidence="1" id="KW-0472">Membrane</keyword>
<accession>L7LQ74</accession>